<dbReference type="GO" id="GO:0046872">
    <property type="term" value="F:metal ion binding"/>
    <property type="evidence" value="ECO:0007669"/>
    <property type="project" value="UniProtKB-KW"/>
</dbReference>
<feature type="non-terminal residue" evidence="8">
    <location>
        <position position="1"/>
    </location>
</feature>
<keyword evidence="4" id="KW-0378">Hydrolase</keyword>
<keyword evidence="2" id="KW-0645">Protease</keyword>
<evidence type="ECO:0000256" key="4">
    <source>
        <dbReference type="ARBA" id="ARBA00022801"/>
    </source>
</evidence>
<dbReference type="GO" id="GO:0005739">
    <property type="term" value="C:mitochondrion"/>
    <property type="evidence" value="ECO:0007669"/>
    <property type="project" value="TreeGrafter"/>
</dbReference>
<proteinExistence type="inferred from homology"/>
<dbReference type="SUPFAM" id="SSF63411">
    <property type="entry name" value="LuxS/MPP-like metallohydrolase"/>
    <property type="match status" value="1"/>
</dbReference>
<evidence type="ECO:0000313" key="8">
    <source>
        <dbReference type="EMBL" id="CAD7651337.1"/>
    </source>
</evidence>
<evidence type="ECO:0000256" key="1">
    <source>
        <dbReference type="ARBA" id="ARBA00007261"/>
    </source>
</evidence>
<evidence type="ECO:0000313" key="9">
    <source>
        <dbReference type="Proteomes" id="UP000759131"/>
    </source>
</evidence>
<keyword evidence="9" id="KW-1185">Reference proteome</keyword>
<keyword evidence="5" id="KW-0862">Zinc</keyword>
<dbReference type="InterPro" id="IPR011765">
    <property type="entry name" value="Pept_M16_N"/>
</dbReference>
<evidence type="ECO:0000256" key="3">
    <source>
        <dbReference type="ARBA" id="ARBA00022723"/>
    </source>
</evidence>
<dbReference type="GO" id="GO:0005829">
    <property type="term" value="C:cytosol"/>
    <property type="evidence" value="ECO:0007669"/>
    <property type="project" value="TreeGrafter"/>
</dbReference>
<keyword evidence="6" id="KW-0482">Metalloprotease</keyword>
<reference evidence="8" key="1">
    <citation type="submission" date="2020-11" db="EMBL/GenBank/DDBJ databases">
        <authorList>
            <person name="Tran Van P."/>
        </authorList>
    </citation>
    <scope>NUCLEOTIDE SEQUENCE</scope>
</reference>
<evidence type="ECO:0000256" key="2">
    <source>
        <dbReference type="ARBA" id="ARBA00022670"/>
    </source>
</evidence>
<dbReference type="PANTHER" id="PTHR43690:SF18">
    <property type="entry name" value="INSULIN-DEGRADING ENZYME-RELATED"/>
    <property type="match status" value="1"/>
</dbReference>
<dbReference type="AlphaFoldDB" id="A0A7R9M0H9"/>
<dbReference type="InterPro" id="IPR011249">
    <property type="entry name" value="Metalloenz_LuxS/M16"/>
</dbReference>
<dbReference type="EMBL" id="CAJPIZ010057052">
    <property type="protein sequence ID" value="CAG2123363.1"/>
    <property type="molecule type" value="Genomic_DNA"/>
</dbReference>
<feature type="domain" description="Peptidase M16 N-terminal" evidence="7">
    <location>
        <begin position="1"/>
        <end position="103"/>
    </location>
</feature>
<dbReference type="Proteomes" id="UP000759131">
    <property type="component" value="Unassembled WGS sequence"/>
</dbReference>
<evidence type="ECO:0000256" key="5">
    <source>
        <dbReference type="ARBA" id="ARBA00022833"/>
    </source>
</evidence>
<dbReference type="EMBL" id="OC911627">
    <property type="protein sequence ID" value="CAD7651337.1"/>
    <property type="molecule type" value="Genomic_DNA"/>
</dbReference>
<dbReference type="Gene3D" id="3.30.830.10">
    <property type="entry name" value="Metalloenzyme, LuxS/M16 peptidase-like"/>
    <property type="match status" value="1"/>
</dbReference>
<dbReference type="OrthoDB" id="952271at2759"/>
<dbReference type="PANTHER" id="PTHR43690">
    <property type="entry name" value="NARDILYSIN"/>
    <property type="match status" value="1"/>
</dbReference>
<dbReference type="GO" id="GO:0043171">
    <property type="term" value="P:peptide catabolic process"/>
    <property type="evidence" value="ECO:0007669"/>
    <property type="project" value="TreeGrafter"/>
</dbReference>
<dbReference type="Pfam" id="PF00675">
    <property type="entry name" value="Peptidase_M16"/>
    <property type="match status" value="1"/>
</dbReference>
<sequence>MSDPRDVQGLAHFAEHMLFLGTKKYPDDDDYNKYITSNGGSANAYTAESNTTYYFDISTDYISGALDRFSQFFVEPLFTESATDREINAVQSEYERDLPLDVWRNY</sequence>
<protein>
    <recommendedName>
        <fullName evidence="7">Peptidase M16 N-terminal domain-containing protein</fullName>
    </recommendedName>
</protein>
<evidence type="ECO:0000256" key="6">
    <source>
        <dbReference type="ARBA" id="ARBA00023049"/>
    </source>
</evidence>
<name>A0A7R9M0H9_9ACAR</name>
<keyword evidence="3" id="KW-0479">Metal-binding</keyword>
<gene>
    <name evidence="8" type="ORF">OSB1V03_LOCUS23308</name>
</gene>
<dbReference type="GO" id="GO:0051603">
    <property type="term" value="P:proteolysis involved in protein catabolic process"/>
    <property type="evidence" value="ECO:0007669"/>
    <property type="project" value="TreeGrafter"/>
</dbReference>
<dbReference type="InterPro" id="IPR050626">
    <property type="entry name" value="Peptidase_M16"/>
</dbReference>
<dbReference type="GO" id="GO:0004222">
    <property type="term" value="F:metalloendopeptidase activity"/>
    <property type="evidence" value="ECO:0007669"/>
    <property type="project" value="TreeGrafter"/>
</dbReference>
<evidence type="ECO:0000259" key="7">
    <source>
        <dbReference type="Pfam" id="PF00675"/>
    </source>
</evidence>
<accession>A0A7R9M0H9</accession>
<organism evidence="8">
    <name type="scientific">Medioppia subpectinata</name>
    <dbReference type="NCBI Taxonomy" id="1979941"/>
    <lineage>
        <taxon>Eukaryota</taxon>
        <taxon>Metazoa</taxon>
        <taxon>Ecdysozoa</taxon>
        <taxon>Arthropoda</taxon>
        <taxon>Chelicerata</taxon>
        <taxon>Arachnida</taxon>
        <taxon>Acari</taxon>
        <taxon>Acariformes</taxon>
        <taxon>Sarcoptiformes</taxon>
        <taxon>Oribatida</taxon>
        <taxon>Brachypylina</taxon>
        <taxon>Oppioidea</taxon>
        <taxon>Oppiidae</taxon>
        <taxon>Medioppia</taxon>
    </lineage>
</organism>
<comment type="similarity">
    <text evidence="1">Belongs to the peptidase M16 family.</text>
</comment>